<evidence type="ECO:0000313" key="2">
    <source>
        <dbReference type="Proteomes" id="UP000028341"/>
    </source>
</evidence>
<organism evidence="1 2">
    <name type="scientific">Streptomyces toyocaensis</name>
    <dbReference type="NCBI Taxonomy" id="55952"/>
    <lineage>
        <taxon>Bacteria</taxon>
        <taxon>Bacillati</taxon>
        <taxon>Actinomycetota</taxon>
        <taxon>Actinomycetes</taxon>
        <taxon>Kitasatosporales</taxon>
        <taxon>Streptomycetaceae</taxon>
        <taxon>Streptomyces</taxon>
    </lineage>
</organism>
<protein>
    <submittedName>
        <fullName evidence="1">Uncharacterized protein</fullName>
    </submittedName>
</protein>
<accession>A0A081XHV1</accession>
<dbReference type="Proteomes" id="UP000028341">
    <property type="component" value="Unassembled WGS sequence"/>
</dbReference>
<dbReference type="RefSeq" id="WP_037940952.1">
    <property type="nucleotide sequence ID" value="NZ_JBFADL010000119.1"/>
</dbReference>
<gene>
    <name evidence="1" type="ORF">BU52_32240</name>
</gene>
<evidence type="ECO:0000313" key="1">
    <source>
        <dbReference type="EMBL" id="KES03124.1"/>
    </source>
</evidence>
<dbReference type="eggNOG" id="ENOG5031RKJ">
    <property type="taxonomic scope" value="Bacteria"/>
</dbReference>
<name>A0A081XHV1_STRTO</name>
<dbReference type="OrthoDB" id="4325413at2"/>
<reference evidence="1 2" key="1">
    <citation type="submission" date="2014-02" db="EMBL/GenBank/DDBJ databases">
        <title>The genome announcement of Streptomyces toyocaensis NRRL15009.</title>
        <authorList>
            <person name="Hong H.-J."/>
            <person name="Kwun M.J."/>
        </authorList>
    </citation>
    <scope>NUCLEOTIDE SEQUENCE [LARGE SCALE GENOMIC DNA]</scope>
    <source>
        <strain evidence="1 2">NRRL 15009</strain>
    </source>
</reference>
<proteinExistence type="predicted"/>
<dbReference type="STRING" id="55952.BU52_32240"/>
<dbReference type="EMBL" id="JFCB01000051">
    <property type="protein sequence ID" value="KES03124.1"/>
    <property type="molecule type" value="Genomic_DNA"/>
</dbReference>
<keyword evidence="2" id="KW-1185">Reference proteome</keyword>
<dbReference type="AlphaFoldDB" id="A0A081XHV1"/>
<sequence length="238" mass="26861">MSPLDVVTSSTGRVLTEPVRHQIVGPVLSLRRPETARLLRRMRRHHVMPAFSYPWGSEQAYLELLGDVCPLVVLHVPNEVRDGDVESKVRVLSNFGAVIVLTSGPTDPARLLLAGAVNVLPHDLSPPELASRLVAERRWLTLSRSGSDRRVAWKLRHLPEVQQTSQRVLLHLLSSASRPLCCHDLCLLLGGADTPLRRRALQARIRRLDDRLAQHGMSLRRTSEWGRTTFRGIHDRHR</sequence>
<comment type="caution">
    <text evidence="1">The sequence shown here is derived from an EMBL/GenBank/DDBJ whole genome shotgun (WGS) entry which is preliminary data.</text>
</comment>